<keyword evidence="3" id="KW-1185">Reference proteome</keyword>
<dbReference type="Proteomes" id="UP000600449">
    <property type="component" value="Unassembled WGS sequence"/>
</dbReference>
<protein>
    <recommendedName>
        <fullName evidence="1">Endoribonuclease L-PSP/chorismate mutase-like domain-containing protein</fullName>
    </recommendedName>
</protein>
<dbReference type="Pfam" id="PF14588">
    <property type="entry name" value="YjgF_endoribonc"/>
    <property type="match status" value="1"/>
</dbReference>
<sequence length="159" mass="16527">MSRIEDRLAEKGLSLPQAAAPVANYVPYVRTGDLVVISGQICLGSDGKLAPAHVGKLGGEVSMEDGQAAARLCALNLLAQLKAAVGDLDEVVRCVRLGGFINARPDFAAIAQVMNGASDLMVEAMGEAGRHARSTIGVAELPMDAAVEVEGMFEVRSHA</sequence>
<dbReference type="SUPFAM" id="SSF55298">
    <property type="entry name" value="YjgF-like"/>
    <property type="match status" value="1"/>
</dbReference>
<dbReference type="AlphaFoldDB" id="A0A917V5F8"/>
<dbReference type="CDD" id="cd02199">
    <property type="entry name" value="YjgF_YER057c_UK114_like_1"/>
    <property type="match status" value="1"/>
</dbReference>
<reference evidence="2 3" key="1">
    <citation type="journal article" date="2014" name="Int. J. Syst. Evol. Microbiol.">
        <title>Complete genome sequence of Corynebacterium casei LMG S-19264T (=DSM 44701T), isolated from a smear-ripened cheese.</title>
        <authorList>
            <consortium name="US DOE Joint Genome Institute (JGI-PGF)"/>
            <person name="Walter F."/>
            <person name="Albersmeier A."/>
            <person name="Kalinowski J."/>
            <person name="Ruckert C."/>
        </authorList>
    </citation>
    <scope>NUCLEOTIDE SEQUENCE [LARGE SCALE GENOMIC DNA]</scope>
    <source>
        <strain evidence="2 3">CGMCC 1.9161</strain>
    </source>
</reference>
<name>A0A917V5F8_9HYPH</name>
<dbReference type="EMBL" id="BMMF01000008">
    <property type="protein sequence ID" value="GGK40084.1"/>
    <property type="molecule type" value="Genomic_DNA"/>
</dbReference>
<dbReference type="InterPro" id="IPR035959">
    <property type="entry name" value="RutC-like_sf"/>
</dbReference>
<dbReference type="InterPro" id="IPR013813">
    <property type="entry name" value="Endoribo_LPSP/chorism_mut-like"/>
</dbReference>
<accession>A0A917V5F8</accession>
<comment type="caution">
    <text evidence="2">The sequence shown here is derived from an EMBL/GenBank/DDBJ whole genome shotgun (WGS) entry which is preliminary data.</text>
</comment>
<evidence type="ECO:0000313" key="3">
    <source>
        <dbReference type="Proteomes" id="UP000600449"/>
    </source>
</evidence>
<feature type="domain" description="Endoribonuclease L-PSP/chorismate mutase-like" evidence="1">
    <location>
        <begin position="5"/>
        <end position="145"/>
    </location>
</feature>
<evidence type="ECO:0000313" key="2">
    <source>
        <dbReference type="EMBL" id="GGK40084.1"/>
    </source>
</evidence>
<organism evidence="2 3">
    <name type="scientific">Salinarimonas ramus</name>
    <dbReference type="NCBI Taxonomy" id="690164"/>
    <lineage>
        <taxon>Bacteria</taxon>
        <taxon>Pseudomonadati</taxon>
        <taxon>Pseudomonadota</taxon>
        <taxon>Alphaproteobacteria</taxon>
        <taxon>Hyphomicrobiales</taxon>
        <taxon>Salinarimonadaceae</taxon>
        <taxon>Salinarimonas</taxon>
    </lineage>
</organism>
<dbReference type="PANTHER" id="PTHR43760:SF1">
    <property type="entry name" value="ENDORIBONUCLEASE L-PSP_CHORISMATE MUTASE-LIKE DOMAIN-CONTAINING PROTEIN"/>
    <property type="match status" value="1"/>
</dbReference>
<dbReference type="PANTHER" id="PTHR43760">
    <property type="entry name" value="ENDORIBONUCLEASE-RELATED"/>
    <property type="match status" value="1"/>
</dbReference>
<proteinExistence type="predicted"/>
<dbReference type="Gene3D" id="3.30.1330.40">
    <property type="entry name" value="RutC-like"/>
    <property type="match status" value="1"/>
</dbReference>
<gene>
    <name evidence="2" type="ORF">GCM10011322_29110</name>
</gene>
<evidence type="ECO:0000259" key="1">
    <source>
        <dbReference type="Pfam" id="PF14588"/>
    </source>
</evidence>
<dbReference type="RefSeq" id="WP_188913949.1">
    <property type="nucleotide sequence ID" value="NZ_BMMF01000008.1"/>
</dbReference>